<feature type="region of interest" description="Disordered" evidence="1">
    <location>
        <begin position="3117"/>
        <end position="3136"/>
    </location>
</feature>
<feature type="compositionally biased region" description="Basic and acidic residues" evidence="1">
    <location>
        <begin position="200"/>
        <end position="217"/>
    </location>
</feature>
<feature type="transmembrane region" description="Helical" evidence="2">
    <location>
        <begin position="20"/>
        <end position="40"/>
    </location>
</feature>
<feature type="compositionally biased region" description="Low complexity" evidence="1">
    <location>
        <begin position="222"/>
        <end position="235"/>
    </location>
</feature>
<dbReference type="EMBL" id="MVGC01000294">
    <property type="protein sequence ID" value="RJE20579.1"/>
    <property type="molecule type" value="Genomic_DNA"/>
</dbReference>
<evidence type="ECO:0000313" key="6">
    <source>
        <dbReference type="Proteomes" id="UP000266188"/>
    </source>
</evidence>
<reference evidence="6" key="1">
    <citation type="submission" date="2017-02" db="EMBL/GenBank/DDBJ databases">
        <authorList>
            <person name="Tafer H."/>
            <person name="Lopandic K."/>
        </authorList>
    </citation>
    <scope>NUCLEOTIDE SEQUENCE [LARGE SCALE GENOMIC DNA]</scope>
    <source>
        <strain evidence="6">CBS 366.77</strain>
    </source>
</reference>
<accession>A0A3A2ZBP6</accession>
<evidence type="ECO:0000256" key="2">
    <source>
        <dbReference type="SAM" id="Phobius"/>
    </source>
</evidence>
<keyword evidence="2" id="KW-0812">Transmembrane</keyword>
<dbReference type="InterPro" id="IPR048636">
    <property type="entry name" value="Csf1_N"/>
</dbReference>
<comment type="caution">
    <text evidence="5">The sequence shown here is derived from an EMBL/GenBank/DDBJ whole genome shotgun (WGS) entry which is preliminary data.</text>
</comment>
<feature type="domain" description="Csf1 N-terminal" evidence="3">
    <location>
        <begin position="607"/>
        <end position="889"/>
    </location>
</feature>
<dbReference type="PANTHER" id="PTHR32085">
    <property type="entry name" value="PROTEIN CSF1"/>
    <property type="match status" value="1"/>
</dbReference>
<dbReference type="GO" id="GO:0006113">
    <property type="term" value="P:fermentation"/>
    <property type="evidence" value="ECO:0007669"/>
    <property type="project" value="InterPro"/>
</dbReference>
<gene>
    <name evidence="5" type="ORF">PHISCL_07082</name>
</gene>
<dbReference type="GO" id="GO:0016020">
    <property type="term" value="C:membrane"/>
    <property type="evidence" value="ECO:0007669"/>
    <property type="project" value="InterPro"/>
</dbReference>
<keyword evidence="2" id="KW-1133">Transmembrane helix</keyword>
<dbReference type="OrthoDB" id="4474588at2759"/>
<feature type="region of interest" description="Disordered" evidence="1">
    <location>
        <begin position="190"/>
        <end position="259"/>
    </location>
</feature>
<keyword evidence="2" id="KW-0472">Membrane</keyword>
<name>A0A3A2ZBP6_9EURO</name>
<feature type="region of interest" description="Disordered" evidence="1">
    <location>
        <begin position="566"/>
        <end position="604"/>
    </location>
</feature>
<feature type="compositionally biased region" description="Polar residues" evidence="1">
    <location>
        <begin position="1322"/>
        <end position="1336"/>
    </location>
</feature>
<evidence type="ECO:0000256" key="1">
    <source>
        <dbReference type="SAM" id="MobiDB-lite"/>
    </source>
</evidence>
<dbReference type="InterPro" id="IPR056779">
    <property type="entry name" value="Csf1_C"/>
</dbReference>
<organism evidence="5 6">
    <name type="scientific">Aspergillus sclerotialis</name>
    <dbReference type="NCBI Taxonomy" id="2070753"/>
    <lineage>
        <taxon>Eukaryota</taxon>
        <taxon>Fungi</taxon>
        <taxon>Dikarya</taxon>
        <taxon>Ascomycota</taxon>
        <taxon>Pezizomycotina</taxon>
        <taxon>Eurotiomycetes</taxon>
        <taxon>Eurotiomycetidae</taxon>
        <taxon>Eurotiales</taxon>
        <taxon>Aspergillaceae</taxon>
        <taxon>Aspergillus</taxon>
        <taxon>Aspergillus subgen. Polypaecilum</taxon>
    </lineage>
</organism>
<feature type="region of interest" description="Disordered" evidence="1">
    <location>
        <begin position="1184"/>
        <end position="1287"/>
    </location>
</feature>
<feature type="domain" description="Csf1 N-terminal" evidence="3">
    <location>
        <begin position="32"/>
        <end position="567"/>
    </location>
</feature>
<dbReference type="Proteomes" id="UP000266188">
    <property type="component" value="Unassembled WGS sequence"/>
</dbReference>
<dbReference type="Pfam" id="PF21678">
    <property type="entry name" value="Csf1_N"/>
    <property type="match status" value="2"/>
</dbReference>
<feature type="region of interest" description="Disordered" evidence="1">
    <location>
        <begin position="1322"/>
        <end position="1345"/>
    </location>
</feature>
<dbReference type="STRING" id="2070753.A0A3A2ZBP6"/>
<dbReference type="PANTHER" id="PTHR32085:SF3">
    <property type="entry name" value="PROTEIN CSF1"/>
    <property type="match status" value="1"/>
</dbReference>
<dbReference type="InterPro" id="IPR029636">
    <property type="entry name" value="Csf1"/>
</dbReference>
<evidence type="ECO:0000259" key="3">
    <source>
        <dbReference type="Pfam" id="PF21678"/>
    </source>
</evidence>
<feature type="domain" description="Csf1 C-terminal region" evidence="4">
    <location>
        <begin position="2483"/>
        <end position="3213"/>
    </location>
</feature>
<protein>
    <submittedName>
        <fullName evidence="5">Fermentation associated protein</fullName>
    </submittedName>
</protein>
<dbReference type="Pfam" id="PF25038">
    <property type="entry name" value="Csf1_C"/>
    <property type="match status" value="1"/>
</dbReference>
<keyword evidence="6" id="KW-1185">Reference proteome</keyword>
<proteinExistence type="predicted"/>
<feature type="compositionally biased region" description="Polar residues" evidence="1">
    <location>
        <begin position="1210"/>
        <end position="1224"/>
    </location>
</feature>
<feature type="compositionally biased region" description="Basic and acidic residues" evidence="1">
    <location>
        <begin position="1278"/>
        <end position="1287"/>
    </location>
</feature>
<feature type="compositionally biased region" description="Low complexity" evidence="1">
    <location>
        <begin position="1247"/>
        <end position="1256"/>
    </location>
</feature>
<sequence>MASTNLSIQWLSPNPSFNWFFLLELIVSVILVLFFLLYFNRLFATLVSYGIRAFTWHHYRAYVDIHAIQVSLLSGRIFFKGIRYHGVNETIFIHGGFVTWHYWRRSVKKTDLSGIGCNGEYSENGRRYSTEGGDASTKLDGAGEQGGLKGADALPYRITLQLYGVEWFIYNRTPAYDSILAGFGMPAQGDNLSDTSPSPEKPRREQFVGDDKLDSTVKKNHTTPSSPQSTSGGKSAVESNLRTSKESGGGSESQDQEASRKEIGLILSRLLKLLPLKLKCNKGAIVIGNENTRSILTTVFDGATGSIEAGNAGPLDLYRQIFSFQFRHPVMQLRPNPDFKQNQFATAKGLSSAREDQSGAKRKRDTLFNYRFQKRRIWHSVRDLVPYFQTSVESFRSQKQTGTPQRNWIGVPDEVRWAGLSRYLDETSQEDHEKWNSIEYGRFSTLLDSPSMTVTYYWDIAGRVLPHHTTPSSSARKVSFDINGASPPEWGIDVKLEGGSINYGPWADRERVGLQNVFFPNSYRSSDPATPLKPGDPRQSTAFRFRVEISDELTLRIPTREQSKDWQWKGRADTIGSTSKVKKQQERGQRRRQSRKADSDRGPLGGDIRPFGWLSLRVARDSTIDYTMDMAASKSGFSNQLCLDLRDSKLLTSVNHGVLWQCPRQLVICDLSNPLSWNSLRTWDFNVESQDLELFLLRDHIFLLTDLVTDWTSGPGSDYYTFVPFIYNLNLSFSNFRLFVNVNDLNIISNPADLDDNRLVVIKGSELTSHVEIPLTKYKPEQNTVEFNVKLNDGRIDFLTPLWDTLHTFLQDKSAATLENLSIDGSYNYYLTTSSELTDTLVLNIDGVSPVLYAFGFLIRSFMTVKENYFGDDMHFKTLEEFQELANDKEQLAGPHGMNPNRKSNDMDVIVHVTVENPLALLPEHLYDHSKCLRLNAPFLEADLRFTNYYMDMQFLLSPLKVALESQSRDSPFISPTQLFIDGISIHGHRLFGLPPSEPTYVCNWDFDVGRILGECSTEFMTCLVAGLKSFDMTFDNEENILHPLHPIALYDVTFLRANIDMLHISVILDQTAFILSAGSLTTRLNDWTNSEFSKRLSLLVPEVAVTAVDRCLLDARPLDVKVPPLALFQTTVNLKMAQRKSNIDEIRKLQQDHIRAHDKRTQRTQWLLFDSERAGSSQLFMTASKQDPPTIPMPPMPEPILNDHHFPRLSSTKHSFESRSPASGRNFLVPSETSSLRSVRKMAPRSTKSSSSLRSEASKLHASAHRNLDSHAPGRPNRRESSKHGRFAEEINSTMGDLDSNPWAMPEFSLYKIALDASQLPSDQSSGGYSQTDNVSDSHSDPEFSHFESKATRTNFSCMFPLGVRGFCTPEFLFRLSSLLEELQPRSPVQLIDSLQKEVISDIVAYQKSMDDPRQSTGFAIRIPSILFKLVNLPGPSNQHQVDFRDEYNIGIYNLKTEFRTRVERRKDDLLEGIKENTTIHAAANSLWLSVESNGANPYQEKAAFSCHLGDLNFWLATAPNVRSHLQIKDFDAVTSSKSVEQLAFLVRRTTMMSDNVTSSFQYSSSLKSKRLRYLTYSLTKSSADIPDPTFLTRISYVLRATSAHLRQNDSWKIISRIRNVYNSLSSDRKGELMSKCLENNISLPHNAKSTVVSSFDQWRAWDLAHVDKSYVIKKVWGTLESKSDSGQKSVSLSSTVGTFRFSVDPGPYESDFIVQSLSAAVSVTPGKDVLRNPVESSNAVVVVQSYCSSTSLRLRWEILDLVEEVMRTMSTVTLESATPSEAISSKQDAQSELQIIVGTDQGSITLDGINLRTSLSGNALRGSLVRKMDSEDRVDNLTVLLSADSCSLGLSSLSKALMLWQIGVPYTYCSRVSKESETEQKNDWKIATSCKKLRFDMKEDPLGLLHTAERLIEDEIRSIRQIVDNFVQQTSHGMEAPPEKDERNQFCIAMFLDDYQLTFLVLPFLTYTISGEVARASLMPTQGSKIEVDFDLKKNSHIFLSNEGDKWHTLSILEIPPINGRVLANMLPSQTEVDADITIELIHLEASAVRSLLGALMGPEASNLMSDLKDSVKALQVRLDNVLALDKKISQPKKSTSGHSILYKARLTMAGLGIHAIAPGLSGKNYSADLNFSLGMVRMRLGNGLEKGYPMEYPEFNFDASQIRVDLKKREKSRSRSYGSVAINAKLLGTSVTRDNGEVIRVYHLSSSKFDIELFAETAALVVDVATHLQDRIKTLDLSHEVKRLKRLRQRSQAESPKTLKVPDIQVDDENAQYFFDAIYTLEFNNLQIAWNMTTAPHAPSGRLPDDLVFSIRRVDLSNSRKNAAKLRIEAMELQMVPYSDNRRKRSLNSALMPEVVFNVAYSSTGNELRLAFQAAGKSLDLRATSEFILPASMIRDSIASASQTLREGNAVWATKPSTNGNKERSLFGNKRLRSVLVDVDFAGAVVSLQGKHTDDQQTMLTATLKGSRLSEGKYGQYVQGDVTTTATLRTPGVAVKVQFEDNGIDDSALNAELKVDASTNVLYPTLVPLIKQMTATVKEVMGEQEQPEAPPSSTKLQPQKLMQETPFNARDPSTIFGRCKINMGILICKQEFSMSCQPIARVAATAKFESVYVTVNTVQSDEHGRFLSLLVACNSLGASVKHVYSNESTASFEVNSIVMSIMNSKHLRHTSGISAILRVSPMAMALNAKQVQDFMLFREIWLSSNDDTEASPTFQPPPSENQTYIVQRYQQVASTSVFPWNTTIAIEKLEIQLDLGSTLGKSQFGINDLWLSSKKTSDREQTLCIGFDTIGIESKGRMSGMVQLRTLKIRTSIQWPDETLESQTPLIQASVAFHQLQAKASFDYQPFLVADVAMFKFLMYNVRGVSDAPNERLFSILEGDKVQVFCTSLTASQCLALFQAWQRLAQDKQAAYEASLREIELYLRRKSSVFHQGLDLHKDIGKDEDKVEKAPISLQTGVVVTIKAINIGAYPSSLFDNQVFKLEANDAQAQFDVSLEEGKIHSALGLTLGELRVALSSTNRPTSADMENLSVDEVASRATGARGGTILKVPQLVARMETWQWPGSHQISYIFKSTFEGKVDVGWNYSRISFIRDMWDAHSRALASRLGKPLAPSAVRITGGPSSEGDGEKKEQEKITAVVNVPQSKYMYTALEPPVIETPQLRDMGEATPPLEWIGLQRDKLPNVTHQIIIVTLLEIAKEVEDAYSKILGAS</sequence>
<evidence type="ECO:0000313" key="5">
    <source>
        <dbReference type="EMBL" id="RJE20579.1"/>
    </source>
</evidence>
<evidence type="ECO:0000259" key="4">
    <source>
        <dbReference type="Pfam" id="PF25038"/>
    </source>
</evidence>
<feature type="compositionally biased region" description="Pro residues" evidence="1">
    <location>
        <begin position="1190"/>
        <end position="1199"/>
    </location>
</feature>